<reference evidence="2 3" key="1">
    <citation type="submission" date="2023-11" db="EMBL/GenBank/DDBJ databases">
        <authorList>
            <person name="Hedman E."/>
            <person name="Englund M."/>
            <person name="Stromberg M."/>
            <person name="Nyberg Akerstrom W."/>
            <person name="Nylinder S."/>
            <person name="Jareborg N."/>
            <person name="Kallberg Y."/>
            <person name="Kronander E."/>
        </authorList>
    </citation>
    <scope>NUCLEOTIDE SEQUENCE [LARGE SCALE GENOMIC DNA]</scope>
</reference>
<protein>
    <submittedName>
        <fullName evidence="2">Uncharacterized protein</fullName>
    </submittedName>
</protein>
<dbReference type="AlphaFoldDB" id="A0AAV1LKP1"/>
<evidence type="ECO:0000256" key="1">
    <source>
        <dbReference type="SAM" id="MobiDB-lite"/>
    </source>
</evidence>
<dbReference type="Proteomes" id="UP001314205">
    <property type="component" value="Unassembled WGS sequence"/>
</dbReference>
<proteinExistence type="predicted"/>
<evidence type="ECO:0000313" key="2">
    <source>
        <dbReference type="EMBL" id="CAK1595988.1"/>
    </source>
</evidence>
<keyword evidence="3" id="KW-1185">Reference proteome</keyword>
<dbReference type="PANTHER" id="PTHR34239:SF2">
    <property type="entry name" value="TRANSPOSABLE ELEMENT P TRANSPOSASE_THAP9 CONSERVED DOMAIN-CONTAINING PROTEIN"/>
    <property type="match status" value="1"/>
</dbReference>
<organism evidence="2 3">
    <name type="scientific">Parnassius mnemosyne</name>
    <name type="common">clouded apollo</name>
    <dbReference type="NCBI Taxonomy" id="213953"/>
    <lineage>
        <taxon>Eukaryota</taxon>
        <taxon>Metazoa</taxon>
        <taxon>Ecdysozoa</taxon>
        <taxon>Arthropoda</taxon>
        <taxon>Hexapoda</taxon>
        <taxon>Insecta</taxon>
        <taxon>Pterygota</taxon>
        <taxon>Neoptera</taxon>
        <taxon>Endopterygota</taxon>
        <taxon>Lepidoptera</taxon>
        <taxon>Glossata</taxon>
        <taxon>Ditrysia</taxon>
        <taxon>Papilionoidea</taxon>
        <taxon>Papilionidae</taxon>
        <taxon>Parnassiinae</taxon>
        <taxon>Parnassini</taxon>
        <taxon>Parnassius</taxon>
        <taxon>Driopa</taxon>
    </lineage>
</organism>
<dbReference type="EMBL" id="CAVLGL010000093">
    <property type="protein sequence ID" value="CAK1595988.1"/>
    <property type="molecule type" value="Genomic_DNA"/>
</dbReference>
<feature type="region of interest" description="Disordered" evidence="1">
    <location>
        <begin position="90"/>
        <end position="112"/>
    </location>
</feature>
<dbReference type="PANTHER" id="PTHR34239">
    <property type="entry name" value="APPLE DOMAIN-CONTAINING PROTEIN"/>
    <property type="match status" value="1"/>
</dbReference>
<comment type="caution">
    <text evidence="2">The sequence shown here is derived from an EMBL/GenBank/DDBJ whole genome shotgun (WGS) entry which is preliminary data.</text>
</comment>
<feature type="region of interest" description="Disordered" evidence="1">
    <location>
        <begin position="26"/>
        <end position="57"/>
    </location>
</feature>
<name>A0AAV1LKP1_9NEOP</name>
<feature type="compositionally biased region" description="Polar residues" evidence="1">
    <location>
        <begin position="341"/>
        <end position="356"/>
    </location>
</feature>
<feature type="compositionally biased region" description="Low complexity" evidence="1">
    <location>
        <begin position="307"/>
        <end position="321"/>
    </location>
</feature>
<evidence type="ECO:0000313" key="3">
    <source>
        <dbReference type="Proteomes" id="UP001314205"/>
    </source>
</evidence>
<accession>A0AAV1LKP1</accession>
<gene>
    <name evidence="2" type="ORF">PARMNEM_LOCUS15396</name>
</gene>
<feature type="compositionally biased region" description="Acidic residues" evidence="1">
    <location>
        <begin position="47"/>
        <end position="57"/>
    </location>
</feature>
<sequence length="362" mass="40508">MPKRKCDDLDSLNYIKKKIKKLERKLLKSQRCRSSSPPDSVHKSTETQDDVINESENVEMLTADLDELEPTTGTSQWNSLLALNAPEVTFEPPQPATEQPSPTEKEDQESQELDETVLEILGTDPLTTVTFRKDIQKDLAIRLEFIATSGLTKELRKELLESHLPPANCKMIDAPSLNPEIKAAITEVIVKRDKAIQAKQKQICSAIACLSEAITLLLSKDTKDPTILKLLMDTARILCDSQHKDSVTRRSFILATLKRELKDQMQLTKIDNLLFGQELSDTLRTAKAINKSGAELKAVTTQRVFANKPKNLSSNKNLNWKAPAPSRRLTGPQRAKEPAPSTRQQQLPSSRASRPGNSRGRR</sequence>
<feature type="region of interest" description="Disordered" evidence="1">
    <location>
        <begin position="307"/>
        <end position="362"/>
    </location>
</feature>